<dbReference type="GO" id="GO:0016747">
    <property type="term" value="F:acyltransferase activity, transferring groups other than amino-acyl groups"/>
    <property type="evidence" value="ECO:0007669"/>
    <property type="project" value="InterPro"/>
</dbReference>
<gene>
    <name evidence="2" type="ORF">GCM10017596_22110</name>
</gene>
<name>A0A9W6M9N6_9MICO</name>
<feature type="domain" description="N-acetyltransferase" evidence="1">
    <location>
        <begin position="7"/>
        <end position="145"/>
    </location>
</feature>
<accession>A0A9W6M9N6</accession>
<dbReference type="EMBL" id="BSET01000002">
    <property type="protein sequence ID" value="GLK02496.1"/>
    <property type="molecule type" value="Genomic_DNA"/>
</dbReference>
<dbReference type="Pfam" id="PF13508">
    <property type="entry name" value="Acetyltransf_7"/>
    <property type="match status" value="1"/>
</dbReference>
<evidence type="ECO:0000259" key="1">
    <source>
        <dbReference type="PROSITE" id="PS51186"/>
    </source>
</evidence>
<reference evidence="2" key="2">
    <citation type="submission" date="2023-01" db="EMBL/GenBank/DDBJ databases">
        <authorList>
            <person name="Sun Q."/>
            <person name="Evtushenko L."/>
        </authorList>
    </citation>
    <scope>NUCLEOTIDE SEQUENCE</scope>
    <source>
        <strain evidence="2">VKM Ac-1958</strain>
    </source>
</reference>
<dbReference type="Proteomes" id="UP001142325">
    <property type="component" value="Unassembled WGS sequence"/>
</dbReference>
<dbReference type="CDD" id="cd04301">
    <property type="entry name" value="NAT_SF"/>
    <property type="match status" value="1"/>
</dbReference>
<comment type="caution">
    <text evidence="2">The sequence shown here is derived from an EMBL/GenBank/DDBJ whole genome shotgun (WGS) entry which is preliminary data.</text>
</comment>
<organism evidence="2 3">
    <name type="scientific">Microbacterium keratanolyticum</name>
    <dbReference type="NCBI Taxonomy" id="67574"/>
    <lineage>
        <taxon>Bacteria</taxon>
        <taxon>Bacillati</taxon>
        <taxon>Actinomycetota</taxon>
        <taxon>Actinomycetes</taxon>
        <taxon>Micrococcales</taxon>
        <taxon>Microbacteriaceae</taxon>
        <taxon>Microbacterium</taxon>
    </lineage>
</organism>
<dbReference type="InterPro" id="IPR016181">
    <property type="entry name" value="Acyl_CoA_acyltransferase"/>
</dbReference>
<evidence type="ECO:0000313" key="3">
    <source>
        <dbReference type="Proteomes" id="UP001142325"/>
    </source>
</evidence>
<dbReference type="AlphaFoldDB" id="A0A9W6M9N6"/>
<proteinExistence type="predicted"/>
<dbReference type="PROSITE" id="PS51186">
    <property type="entry name" value="GNAT"/>
    <property type="match status" value="1"/>
</dbReference>
<reference evidence="2" key="1">
    <citation type="journal article" date="2014" name="Int. J. Syst. Evol. Microbiol.">
        <title>Complete genome sequence of Corynebacterium casei LMG S-19264T (=DSM 44701T), isolated from a smear-ripened cheese.</title>
        <authorList>
            <consortium name="US DOE Joint Genome Institute (JGI-PGF)"/>
            <person name="Walter F."/>
            <person name="Albersmeier A."/>
            <person name="Kalinowski J."/>
            <person name="Ruckert C."/>
        </authorList>
    </citation>
    <scope>NUCLEOTIDE SEQUENCE</scope>
    <source>
        <strain evidence="2">VKM Ac-1958</strain>
    </source>
</reference>
<dbReference type="InterPro" id="IPR000182">
    <property type="entry name" value="GNAT_dom"/>
</dbReference>
<sequence length="145" mass="16387">MLIDSAPLLRAAVPEDVHAVVALKREVLHADLDRLGIWDEDRSRERVEHYFAPERTRMIVLEDRVVGTVSVRPAPDGTWLEMFYLRADVQGRGIGTRVLQALLAETPGIWRLQVLCGSPARSLYERHGFVAVEDDGIDVWMVRTG</sequence>
<keyword evidence="3" id="KW-1185">Reference proteome</keyword>
<dbReference type="Gene3D" id="3.40.630.30">
    <property type="match status" value="1"/>
</dbReference>
<protein>
    <submittedName>
        <fullName evidence="2">N-acetyltransferase</fullName>
    </submittedName>
</protein>
<dbReference type="SUPFAM" id="SSF55729">
    <property type="entry name" value="Acyl-CoA N-acyltransferases (Nat)"/>
    <property type="match status" value="1"/>
</dbReference>
<evidence type="ECO:0000313" key="2">
    <source>
        <dbReference type="EMBL" id="GLK02496.1"/>
    </source>
</evidence>
<dbReference type="RefSeq" id="WP_204937357.1">
    <property type="nucleotide sequence ID" value="NZ_BAAAUM010000002.1"/>
</dbReference>